<dbReference type="InterPro" id="IPR037396">
    <property type="entry name" value="FMN_HAD"/>
</dbReference>
<comment type="caution">
    <text evidence="7">The sequence shown here is derived from an EMBL/GenBank/DDBJ whole genome shotgun (WGS) entry which is preliminary data.</text>
</comment>
<evidence type="ECO:0000256" key="4">
    <source>
        <dbReference type="ARBA" id="ARBA00029513"/>
    </source>
</evidence>
<gene>
    <name evidence="7" type="ORF">ACFOU2_16370</name>
</gene>
<dbReference type="PANTHER" id="PTHR10578:SF143">
    <property type="entry name" value="FMN-DEPENDENT ALPHA-HYDROXY ACID DEHYDROGENASE PB1A11.03"/>
    <property type="match status" value="1"/>
</dbReference>
<dbReference type="Pfam" id="PF01070">
    <property type="entry name" value="FMN_dh"/>
    <property type="match status" value="1"/>
</dbReference>
<dbReference type="InterPro" id="IPR000262">
    <property type="entry name" value="FMN-dep_DH"/>
</dbReference>
<evidence type="ECO:0000256" key="3">
    <source>
        <dbReference type="ARBA" id="ARBA00024042"/>
    </source>
</evidence>
<accession>A0ABV8B3Z7</accession>
<comment type="catalytic activity">
    <reaction evidence="5">
        <text>(S)-lactate + O2 = pyruvate + H2O2</text>
        <dbReference type="Rhea" id="RHEA:55868"/>
        <dbReference type="ChEBI" id="CHEBI:15361"/>
        <dbReference type="ChEBI" id="CHEBI:15379"/>
        <dbReference type="ChEBI" id="CHEBI:16240"/>
        <dbReference type="ChEBI" id="CHEBI:16651"/>
    </reaction>
    <physiologicalReaction direction="left-to-right" evidence="5">
        <dbReference type="Rhea" id="RHEA:55869"/>
    </physiologicalReaction>
</comment>
<organism evidence="7 8">
    <name type="scientific">Bacillus songklensis</name>
    <dbReference type="NCBI Taxonomy" id="1069116"/>
    <lineage>
        <taxon>Bacteria</taxon>
        <taxon>Bacillati</taxon>
        <taxon>Bacillota</taxon>
        <taxon>Bacilli</taxon>
        <taxon>Bacillales</taxon>
        <taxon>Bacillaceae</taxon>
        <taxon>Bacillus</taxon>
    </lineage>
</organism>
<protein>
    <recommendedName>
        <fullName evidence="4">L-lactate oxidase</fullName>
    </recommendedName>
</protein>
<proteinExistence type="inferred from homology"/>
<dbReference type="PANTHER" id="PTHR10578">
    <property type="entry name" value="S -2-HYDROXY-ACID OXIDASE-RELATED"/>
    <property type="match status" value="1"/>
</dbReference>
<evidence type="ECO:0000256" key="2">
    <source>
        <dbReference type="ARBA" id="ARBA00023002"/>
    </source>
</evidence>
<dbReference type="PROSITE" id="PS00557">
    <property type="entry name" value="FMN_HYDROXY_ACID_DH_1"/>
    <property type="match status" value="1"/>
</dbReference>
<keyword evidence="8" id="KW-1185">Reference proteome</keyword>
<reference evidence="8" key="1">
    <citation type="journal article" date="2019" name="Int. J. Syst. Evol. Microbiol.">
        <title>The Global Catalogue of Microorganisms (GCM) 10K type strain sequencing project: providing services to taxonomists for standard genome sequencing and annotation.</title>
        <authorList>
            <consortium name="The Broad Institute Genomics Platform"/>
            <consortium name="The Broad Institute Genome Sequencing Center for Infectious Disease"/>
            <person name="Wu L."/>
            <person name="Ma J."/>
        </authorList>
    </citation>
    <scope>NUCLEOTIDE SEQUENCE [LARGE SCALE GENOMIC DNA]</scope>
    <source>
        <strain evidence="8">CCUG 61889</strain>
    </source>
</reference>
<comment type="cofactor">
    <cofactor evidence="1">
        <name>FMN</name>
        <dbReference type="ChEBI" id="CHEBI:58210"/>
    </cofactor>
</comment>
<dbReference type="PIRSF" id="PIRSF000138">
    <property type="entry name" value="Al-hdrx_acd_dh"/>
    <property type="match status" value="1"/>
</dbReference>
<comment type="similarity">
    <text evidence="3">Belongs to the FMN-dependent alpha-hydroxy acid dehydrogenase family.</text>
</comment>
<evidence type="ECO:0000256" key="1">
    <source>
        <dbReference type="ARBA" id="ARBA00001917"/>
    </source>
</evidence>
<evidence type="ECO:0000256" key="5">
    <source>
        <dbReference type="ARBA" id="ARBA00048754"/>
    </source>
</evidence>
<evidence type="ECO:0000313" key="8">
    <source>
        <dbReference type="Proteomes" id="UP001595752"/>
    </source>
</evidence>
<sequence>MTTNFKSNDNVVQDINSTGYFPISFEELESTAKQTLPAPAFSYIFSGAGGGETMRKNATAFAKYSIVPRFLNNVSNIDSSITLFGRTYPSPLLLSPVGVLKLANEMGDIAVARAAARHQIPFIQSTVSSYSIEDVAQATNGSPKWFQLYWSNQEEISFNMVKRAEKAGYEAIVLTVDTITLGWREADMRHRFSPLALGYGQGNYESDKVFLSTLEKYDSEAILQGIIDNINHPTLNWKHVAKLKKRTSLPILLKGILHPEDALLAIEHGVDGIIVSNHGGRQLDGVISSIDALPDVVKSVNGQIPVLYDSGIRRGIDVLKAIALGADAVLIGRPFVYSLAVGGEAGVHQFLANFLQDLQTSMMLAGVSNLKELRSLKMVRS</sequence>
<evidence type="ECO:0000259" key="6">
    <source>
        <dbReference type="PROSITE" id="PS51349"/>
    </source>
</evidence>
<dbReference type="EMBL" id="JBHRZT010000067">
    <property type="protein sequence ID" value="MFC3884957.1"/>
    <property type="molecule type" value="Genomic_DNA"/>
</dbReference>
<dbReference type="Gene3D" id="3.20.20.70">
    <property type="entry name" value="Aldolase class I"/>
    <property type="match status" value="1"/>
</dbReference>
<dbReference type="InterPro" id="IPR012133">
    <property type="entry name" value="Alpha-hydoxy_acid_DH_FMN"/>
</dbReference>
<dbReference type="GO" id="GO:0016491">
    <property type="term" value="F:oxidoreductase activity"/>
    <property type="evidence" value="ECO:0007669"/>
    <property type="project" value="UniProtKB-KW"/>
</dbReference>
<dbReference type="InterPro" id="IPR008259">
    <property type="entry name" value="FMN_hydac_DH_AS"/>
</dbReference>
<dbReference type="InterPro" id="IPR013785">
    <property type="entry name" value="Aldolase_TIM"/>
</dbReference>
<dbReference type="RefSeq" id="WP_377916902.1">
    <property type="nucleotide sequence ID" value="NZ_JBHRZT010000067.1"/>
</dbReference>
<dbReference type="Proteomes" id="UP001595752">
    <property type="component" value="Unassembled WGS sequence"/>
</dbReference>
<evidence type="ECO:0000313" key="7">
    <source>
        <dbReference type="EMBL" id="MFC3884957.1"/>
    </source>
</evidence>
<name>A0ABV8B3Z7_9BACI</name>
<keyword evidence="2 7" id="KW-0560">Oxidoreductase</keyword>
<dbReference type="SUPFAM" id="SSF51395">
    <property type="entry name" value="FMN-linked oxidoreductases"/>
    <property type="match status" value="1"/>
</dbReference>
<feature type="domain" description="FMN hydroxy acid dehydrogenase" evidence="6">
    <location>
        <begin position="17"/>
        <end position="381"/>
    </location>
</feature>
<dbReference type="PROSITE" id="PS51349">
    <property type="entry name" value="FMN_HYDROXY_ACID_DH_2"/>
    <property type="match status" value="1"/>
</dbReference>